<name>A0A1D2N7F2_ORCCI</name>
<keyword evidence="8" id="KW-1185">Reference proteome</keyword>
<dbReference type="SUPFAM" id="SSF53474">
    <property type="entry name" value="alpha/beta-Hydrolases"/>
    <property type="match status" value="1"/>
</dbReference>
<dbReference type="PIRSF" id="PIRSF000862">
    <property type="entry name" value="Steryl_ester_lip"/>
    <property type="match status" value="1"/>
</dbReference>
<dbReference type="Pfam" id="PF12146">
    <property type="entry name" value="Hydrolase_4"/>
    <property type="match status" value="1"/>
</dbReference>
<dbReference type="STRING" id="48709.A0A1D2N7F2"/>
<evidence type="ECO:0000256" key="3">
    <source>
        <dbReference type="PIRSR" id="PIRSR000862-1"/>
    </source>
</evidence>
<evidence type="ECO:0000256" key="2">
    <source>
        <dbReference type="PIRNR" id="PIRNR000862"/>
    </source>
</evidence>
<feature type="active site" description="Charge relay system" evidence="3">
    <location>
        <position position="347"/>
    </location>
</feature>
<dbReference type="InterPro" id="IPR029058">
    <property type="entry name" value="AB_hydrolase_fold"/>
</dbReference>
<keyword evidence="2" id="KW-0443">Lipid metabolism</keyword>
<feature type="signal peptide" evidence="4">
    <location>
        <begin position="1"/>
        <end position="15"/>
    </location>
</feature>
<reference evidence="7 8" key="1">
    <citation type="journal article" date="2016" name="Genome Biol. Evol.">
        <title>Gene Family Evolution Reflects Adaptation to Soil Environmental Stressors in the Genome of the Collembolan Orchesella cincta.</title>
        <authorList>
            <person name="Faddeeva-Vakhrusheva A."/>
            <person name="Derks M.F."/>
            <person name="Anvar S.Y."/>
            <person name="Agamennone V."/>
            <person name="Suring W."/>
            <person name="Smit S."/>
            <person name="van Straalen N.M."/>
            <person name="Roelofs D."/>
        </authorList>
    </citation>
    <scope>NUCLEOTIDE SEQUENCE [LARGE SCALE GENOMIC DNA]</scope>
    <source>
        <tissue evidence="7">Mixed pool</tissue>
    </source>
</reference>
<feature type="domain" description="Partial AB-hydrolase lipase" evidence="5">
    <location>
        <begin position="79"/>
        <end position="138"/>
    </location>
</feature>
<feature type="active site" description="Charge relay system" evidence="3">
    <location>
        <position position="380"/>
    </location>
</feature>
<gene>
    <name evidence="7" type="ORF">Ocin01_05492</name>
</gene>
<dbReference type="InterPro" id="IPR006693">
    <property type="entry name" value="AB_hydrolase_lipase"/>
</dbReference>
<accession>A0A1D2N7F2</accession>
<comment type="caution">
    <text evidence="7">The sequence shown here is derived from an EMBL/GenBank/DDBJ whole genome shotgun (WGS) entry which is preliminary data.</text>
</comment>
<dbReference type="EMBL" id="LJIJ01000167">
    <property type="protein sequence ID" value="ODN01189.1"/>
    <property type="molecule type" value="Genomic_DNA"/>
</dbReference>
<proteinExistence type="inferred from homology"/>
<evidence type="ECO:0000256" key="4">
    <source>
        <dbReference type="SAM" id="SignalP"/>
    </source>
</evidence>
<protein>
    <recommendedName>
        <fullName evidence="2">Lipase</fullName>
    </recommendedName>
</protein>
<comment type="similarity">
    <text evidence="1 2">Belongs to the AB hydrolase superfamily. Lipase family.</text>
</comment>
<dbReference type="Pfam" id="PF04083">
    <property type="entry name" value="Abhydro_lipase"/>
    <property type="match status" value="1"/>
</dbReference>
<dbReference type="OrthoDB" id="9974421at2759"/>
<dbReference type="PANTHER" id="PTHR11005">
    <property type="entry name" value="LYSOSOMAL ACID LIPASE-RELATED"/>
    <property type="match status" value="1"/>
</dbReference>
<evidence type="ECO:0000256" key="1">
    <source>
        <dbReference type="ARBA" id="ARBA00010701"/>
    </source>
</evidence>
<feature type="active site" description="Nucleophile" evidence="3">
    <location>
        <position position="171"/>
    </location>
</feature>
<dbReference type="GO" id="GO:0016042">
    <property type="term" value="P:lipid catabolic process"/>
    <property type="evidence" value="ECO:0007669"/>
    <property type="project" value="UniProtKB-KW"/>
</dbReference>
<evidence type="ECO:0000313" key="8">
    <source>
        <dbReference type="Proteomes" id="UP000094527"/>
    </source>
</evidence>
<evidence type="ECO:0000259" key="5">
    <source>
        <dbReference type="Pfam" id="PF04083"/>
    </source>
</evidence>
<dbReference type="InterPro" id="IPR025483">
    <property type="entry name" value="Lipase_euk"/>
</dbReference>
<dbReference type="Proteomes" id="UP000094527">
    <property type="component" value="Unassembled WGS sequence"/>
</dbReference>
<evidence type="ECO:0000313" key="7">
    <source>
        <dbReference type="EMBL" id="ODN01189.1"/>
    </source>
</evidence>
<dbReference type="GO" id="GO:0016788">
    <property type="term" value="F:hydrolase activity, acting on ester bonds"/>
    <property type="evidence" value="ECO:0007669"/>
    <property type="project" value="InterPro"/>
</dbReference>
<feature type="domain" description="Serine aminopeptidase S33" evidence="6">
    <location>
        <begin position="144"/>
        <end position="223"/>
    </location>
</feature>
<organism evidence="7 8">
    <name type="scientific">Orchesella cincta</name>
    <name type="common">Springtail</name>
    <name type="synonym">Podura cincta</name>
    <dbReference type="NCBI Taxonomy" id="48709"/>
    <lineage>
        <taxon>Eukaryota</taxon>
        <taxon>Metazoa</taxon>
        <taxon>Ecdysozoa</taxon>
        <taxon>Arthropoda</taxon>
        <taxon>Hexapoda</taxon>
        <taxon>Collembola</taxon>
        <taxon>Entomobryomorpha</taxon>
        <taxon>Entomobryoidea</taxon>
        <taxon>Orchesellidae</taxon>
        <taxon>Orchesellinae</taxon>
        <taxon>Orchesella</taxon>
    </lineage>
</organism>
<dbReference type="AlphaFoldDB" id="A0A1D2N7F2"/>
<sequence length="409" mass="46141">MFVLANLCLLNFCTGQLFDIDSILDGLSNEGVNQRWQPPMCIHDVPTPIYFEDETERMHCYEEVARSGSEHPDLNKRANEVIKAYGYNLVTYTNVTKDGYILTTFRITGSNKSPPKKGKPVVLLFHGLGAASDQWVLQHGDRNLAIYDFPAILDLISAETGDEKIYFIGHSMGGSIYAVALAEMPELNQRVHAGFLLAPALFIGHSYTPYRILQPLLELPPHIQAMLNVAMRGRVDRANPAAALSPARLCSPTALRCGLCGDAIFYMYGYDGPQINFTNVPNILSKVSNSHSFKTLIHYGQNFRSCLFRKYDYGRRENLKLYGQEQPPSYNLDKIVAPTYIYYGDLDNFVPPIDVGITRDALPKETVKGYFRVKWKLFNHVDFVIAKDADILVYDGILGILEDYKFGRR</sequence>
<evidence type="ECO:0000259" key="6">
    <source>
        <dbReference type="Pfam" id="PF12146"/>
    </source>
</evidence>
<feature type="chain" id="PRO_5012181646" description="Lipase" evidence="4">
    <location>
        <begin position="16"/>
        <end position="409"/>
    </location>
</feature>
<keyword evidence="2" id="KW-0378">Hydrolase</keyword>
<dbReference type="OMA" id="GHEYPEI"/>
<dbReference type="Gene3D" id="3.40.50.1820">
    <property type="entry name" value="alpha/beta hydrolase"/>
    <property type="match status" value="2"/>
</dbReference>
<dbReference type="InterPro" id="IPR022742">
    <property type="entry name" value="Hydrolase_4"/>
</dbReference>
<keyword evidence="4" id="KW-0732">Signal</keyword>
<keyword evidence="2" id="KW-0442">Lipid degradation</keyword>